<proteinExistence type="predicted"/>
<dbReference type="InterPro" id="IPR009057">
    <property type="entry name" value="Homeodomain-like_sf"/>
</dbReference>
<dbReference type="Pfam" id="PF00158">
    <property type="entry name" value="Sigma54_activat"/>
    <property type="match status" value="1"/>
</dbReference>
<dbReference type="GO" id="GO:0006355">
    <property type="term" value="P:regulation of DNA-templated transcription"/>
    <property type="evidence" value="ECO:0007669"/>
    <property type="project" value="InterPro"/>
</dbReference>
<evidence type="ECO:0000256" key="5">
    <source>
        <dbReference type="ARBA" id="ARBA00023163"/>
    </source>
</evidence>
<dbReference type="SUPFAM" id="SSF46689">
    <property type="entry name" value="Homeodomain-like"/>
    <property type="match status" value="1"/>
</dbReference>
<dbReference type="InterPro" id="IPR003593">
    <property type="entry name" value="AAA+_ATPase"/>
</dbReference>
<dbReference type="InterPro" id="IPR027417">
    <property type="entry name" value="P-loop_NTPase"/>
</dbReference>
<keyword evidence="3" id="KW-0805">Transcription regulation</keyword>
<gene>
    <name evidence="9" type="ORF">JJ685_06165</name>
</gene>
<dbReference type="InterPro" id="IPR058031">
    <property type="entry name" value="AAA_lid_NorR"/>
</dbReference>
<evidence type="ECO:0000256" key="6">
    <source>
        <dbReference type="PROSITE-ProRule" id="PRU00169"/>
    </source>
</evidence>
<accession>A0A936YY30</accession>
<dbReference type="GO" id="GO:0043565">
    <property type="term" value="F:sequence-specific DNA binding"/>
    <property type="evidence" value="ECO:0007669"/>
    <property type="project" value="InterPro"/>
</dbReference>
<dbReference type="PANTHER" id="PTHR32071">
    <property type="entry name" value="TRANSCRIPTIONAL REGULATORY PROTEIN"/>
    <property type="match status" value="1"/>
</dbReference>
<feature type="domain" description="Response regulatory" evidence="8">
    <location>
        <begin position="3"/>
        <end position="117"/>
    </location>
</feature>
<sequence>MAQLLVIEDELVLAKNIARYFERQGHTVAVVHDGEAGLQTACELRPDVVIVDFQLPGLNGLEVIRELRRLDDEIRIVMITGHGTINIAVEAMKAGSMDLLTKPLSLASLDEVVQRAVRERAGRSMLRYYQQRDHQHSSVQSLIGECPQMHALREMIQAVAASEPSDNSPAPPVLVQGETGTGKELVARACHLASPRSGGPFIEVNCAALPANLMEDELFGHEKGAFTDARARKVGLIEAADGGTLFLDEIGELELSLQAKLLRVLENYKVRPIGSVHDRKINVRIVAATNRDLAAEARAGRFRSDLVYRLSVFQVRIPPLRERGDDVLMLAHEFLQRLGTRYGRPPMKLEGATAAALCTYPWPGNVRELRNCLERAVLMQRGPVLLPEDLGLLASAEALMPASAIQAPPPGPIATRAPGVVPLDSVEREHLLQALETHGWNVSLAARALQVTRDTLRYRMAKHGLTRQPR</sequence>
<feature type="modified residue" description="4-aspartylphosphate" evidence="6">
    <location>
        <position position="52"/>
    </location>
</feature>
<dbReference type="FunFam" id="3.40.50.300:FF:000006">
    <property type="entry name" value="DNA-binding transcriptional regulator NtrC"/>
    <property type="match status" value="1"/>
</dbReference>
<dbReference type="PROSITE" id="PS50110">
    <property type="entry name" value="RESPONSE_REGULATORY"/>
    <property type="match status" value="1"/>
</dbReference>
<dbReference type="Gene3D" id="1.10.10.60">
    <property type="entry name" value="Homeodomain-like"/>
    <property type="match status" value="1"/>
</dbReference>
<dbReference type="SMART" id="SM00382">
    <property type="entry name" value="AAA"/>
    <property type="match status" value="1"/>
</dbReference>
<dbReference type="SUPFAM" id="SSF52540">
    <property type="entry name" value="P-loop containing nucleoside triphosphate hydrolases"/>
    <property type="match status" value="1"/>
</dbReference>
<dbReference type="PROSITE" id="PS00688">
    <property type="entry name" value="SIGMA54_INTERACT_3"/>
    <property type="match status" value="1"/>
</dbReference>
<dbReference type="GO" id="GO:0005524">
    <property type="term" value="F:ATP binding"/>
    <property type="evidence" value="ECO:0007669"/>
    <property type="project" value="UniProtKB-KW"/>
</dbReference>
<keyword evidence="2" id="KW-0067">ATP-binding</keyword>
<dbReference type="PROSITE" id="PS00675">
    <property type="entry name" value="SIGMA54_INTERACT_1"/>
    <property type="match status" value="1"/>
</dbReference>
<evidence type="ECO:0000256" key="4">
    <source>
        <dbReference type="ARBA" id="ARBA00023125"/>
    </source>
</evidence>
<reference evidence="9 10" key="1">
    <citation type="journal article" date="2017" name="Int. J. Syst. Evol. Microbiol.">
        <title>Ramlibacter monticola sp. nov., isolated from forest soil.</title>
        <authorList>
            <person name="Chaudhary D.K."/>
            <person name="Kim J."/>
        </authorList>
    </citation>
    <scope>NUCLEOTIDE SEQUENCE [LARGE SCALE GENOMIC DNA]</scope>
    <source>
        <strain evidence="9 10">KACC 19175</strain>
    </source>
</reference>
<dbReference type="Gene3D" id="3.40.50.2300">
    <property type="match status" value="1"/>
</dbReference>
<dbReference type="InterPro" id="IPR025662">
    <property type="entry name" value="Sigma_54_int_dom_ATP-bd_1"/>
</dbReference>
<dbReference type="PRINTS" id="PR01590">
    <property type="entry name" value="HTHFIS"/>
</dbReference>
<dbReference type="SUPFAM" id="SSF52172">
    <property type="entry name" value="CheY-like"/>
    <property type="match status" value="1"/>
</dbReference>
<dbReference type="InterPro" id="IPR011006">
    <property type="entry name" value="CheY-like_superfamily"/>
</dbReference>
<dbReference type="InterPro" id="IPR025944">
    <property type="entry name" value="Sigma_54_int_dom_CS"/>
</dbReference>
<name>A0A936YY30_9BURK</name>
<evidence type="ECO:0000256" key="3">
    <source>
        <dbReference type="ARBA" id="ARBA00023015"/>
    </source>
</evidence>
<dbReference type="EMBL" id="JAEQNE010000001">
    <property type="protein sequence ID" value="MBL0390726.1"/>
    <property type="molecule type" value="Genomic_DNA"/>
</dbReference>
<dbReference type="InterPro" id="IPR002197">
    <property type="entry name" value="HTH_Fis"/>
</dbReference>
<dbReference type="Pfam" id="PF02954">
    <property type="entry name" value="HTH_8"/>
    <property type="match status" value="1"/>
</dbReference>
<keyword evidence="1" id="KW-0547">Nucleotide-binding</keyword>
<dbReference type="Proteomes" id="UP000599109">
    <property type="component" value="Unassembled WGS sequence"/>
</dbReference>
<keyword evidence="5" id="KW-0804">Transcription</keyword>
<feature type="domain" description="Sigma-54 factor interaction" evidence="7">
    <location>
        <begin position="142"/>
        <end position="378"/>
    </location>
</feature>
<evidence type="ECO:0000256" key="2">
    <source>
        <dbReference type="ARBA" id="ARBA00022840"/>
    </source>
</evidence>
<dbReference type="Pfam" id="PF00072">
    <property type="entry name" value="Response_reg"/>
    <property type="match status" value="1"/>
</dbReference>
<dbReference type="PROSITE" id="PS00676">
    <property type="entry name" value="SIGMA54_INTERACT_2"/>
    <property type="match status" value="1"/>
</dbReference>
<dbReference type="AlphaFoldDB" id="A0A936YY30"/>
<evidence type="ECO:0000259" key="7">
    <source>
        <dbReference type="PROSITE" id="PS50045"/>
    </source>
</evidence>
<dbReference type="Gene3D" id="1.10.8.60">
    <property type="match status" value="1"/>
</dbReference>
<evidence type="ECO:0000259" key="8">
    <source>
        <dbReference type="PROSITE" id="PS50110"/>
    </source>
</evidence>
<keyword evidence="6" id="KW-0597">Phosphoprotein</keyword>
<evidence type="ECO:0000313" key="9">
    <source>
        <dbReference type="EMBL" id="MBL0390726.1"/>
    </source>
</evidence>
<dbReference type="CDD" id="cd00009">
    <property type="entry name" value="AAA"/>
    <property type="match status" value="1"/>
</dbReference>
<dbReference type="Pfam" id="PF25601">
    <property type="entry name" value="AAA_lid_14"/>
    <property type="match status" value="1"/>
</dbReference>
<dbReference type="InterPro" id="IPR025943">
    <property type="entry name" value="Sigma_54_int_dom_ATP-bd_2"/>
</dbReference>
<protein>
    <submittedName>
        <fullName evidence="9">Sigma-54-dependent Fis family transcriptional regulator</fullName>
    </submittedName>
</protein>
<organism evidence="9 10">
    <name type="scientific">Ramlibacter monticola</name>
    <dbReference type="NCBI Taxonomy" id="1926872"/>
    <lineage>
        <taxon>Bacteria</taxon>
        <taxon>Pseudomonadati</taxon>
        <taxon>Pseudomonadota</taxon>
        <taxon>Betaproteobacteria</taxon>
        <taxon>Burkholderiales</taxon>
        <taxon>Comamonadaceae</taxon>
        <taxon>Ramlibacter</taxon>
    </lineage>
</organism>
<dbReference type="InterPro" id="IPR002078">
    <property type="entry name" value="Sigma_54_int"/>
</dbReference>
<dbReference type="GO" id="GO:0000160">
    <property type="term" value="P:phosphorelay signal transduction system"/>
    <property type="evidence" value="ECO:0007669"/>
    <property type="project" value="InterPro"/>
</dbReference>
<dbReference type="RefSeq" id="WP_201673308.1">
    <property type="nucleotide sequence ID" value="NZ_JAEQNE010000001.1"/>
</dbReference>
<dbReference type="PROSITE" id="PS50045">
    <property type="entry name" value="SIGMA54_INTERACT_4"/>
    <property type="match status" value="1"/>
</dbReference>
<keyword evidence="4" id="KW-0238">DNA-binding</keyword>
<dbReference type="Gene3D" id="3.40.50.300">
    <property type="entry name" value="P-loop containing nucleotide triphosphate hydrolases"/>
    <property type="match status" value="1"/>
</dbReference>
<evidence type="ECO:0000256" key="1">
    <source>
        <dbReference type="ARBA" id="ARBA00022741"/>
    </source>
</evidence>
<keyword evidence="10" id="KW-1185">Reference proteome</keyword>
<dbReference type="InterPro" id="IPR001789">
    <property type="entry name" value="Sig_transdc_resp-reg_receiver"/>
</dbReference>
<evidence type="ECO:0000313" key="10">
    <source>
        <dbReference type="Proteomes" id="UP000599109"/>
    </source>
</evidence>
<dbReference type="SMART" id="SM00448">
    <property type="entry name" value="REC"/>
    <property type="match status" value="1"/>
</dbReference>
<comment type="caution">
    <text evidence="9">The sequence shown here is derived from an EMBL/GenBank/DDBJ whole genome shotgun (WGS) entry which is preliminary data.</text>
</comment>